<accession>A0AAJ6AGM9</accession>
<name>A0AAJ6AGM9_9MICC</name>
<dbReference type="AlphaFoldDB" id="A0AAJ6AGM9"/>
<reference evidence="2 3" key="1">
    <citation type="submission" date="2023-03" db="EMBL/GenBank/DDBJ databases">
        <title>Complete genome sequences of several Auritidibacter ignavus strains isolated from ear infections.</title>
        <authorList>
            <person name="Baehr T."/>
            <person name="Baumhoegger A.M."/>
        </authorList>
    </citation>
    <scope>NUCLEOTIDE SEQUENCE [LARGE SCALE GENOMIC DNA]</scope>
    <source>
        <strain evidence="2 3">BABAE-6</strain>
    </source>
</reference>
<evidence type="ECO:0000313" key="2">
    <source>
        <dbReference type="EMBL" id="WGH92960.1"/>
    </source>
</evidence>
<evidence type="ECO:0000256" key="1">
    <source>
        <dbReference type="SAM" id="Phobius"/>
    </source>
</evidence>
<dbReference type="RefSeq" id="WP_146206409.1">
    <property type="nucleotide sequence ID" value="NZ_CP122561.1"/>
</dbReference>
<dbReference type="Proteomes" id="UP001224674">
    <property type="component" value="Chromosome"/>
</dbReference>
<feature type="transmembrane region" description="Helical" evidence="1">
    <location>
        <begin position="28"/>
        <end position="56"/>
    </location>
</feature>
<gene>
    <name evidence="2" type="ORF">QDX21_11790</name>
</gene>
<sequence>MSSHSTAPTPSSPHAGYRPHSKPSRAGWWWLAAAGAVLVAGAVAVVALNATVFSAAQPVKQYLKALANGDGATAMELSQAYLTDEDGEPVDSGDNPRGVSTALLDGQPLIDTQAGLGEPTIEVDSDAEIPAEFRRDDLHQTVVRLSYDQQQDPTLFVVDRHGRDWLVFDRWQMHPLPLHEVHVASDGFPAGSRIDHPTGTINSAEVPLLGEASEQHLSTPVATFVPAQLTVDYHGTYVAADQSVTHTLTDNTPPSADQTQTLELDLELTEQVTEKVQEEVSQELTHCTDQQVLQPSGCPFGYSTVNRVDPDSIEWSLLESPEVMYTDEPGSPGIERIEAIAQLEVDETDVGTGEQSRTEYQQPFMLEANLRLTPEHIEVTPHWQ</sequence>
<keyword evidence="3" id="KW-1185">Reference proteome</keyword>
<organism evidence="2 3">
    <name type="scientific">Auritidibacter ignavus</name>
    <dbReference type="NCBI Taxonomy" id="678932"/>
    <lineage>
        <taxon>Bacteria</taxon>
        <taxon>Bacillati</taxon>
        <taxon>Actinomycetota</taxon>
        <taxon>Actinomycetes</taxon>
        <taxon>Micrococcales</taxon>
        <taxon>Micrococcaceae</taxon>
        <taxon>Auritidibacter</taxon>
    </lineage>
</organism>
<keyword evidence="1" id="KW-1133">Transmembrane helix</keyword>
<dbReference type="EMBL" id="CP122566">
    <property type="protein sequence ID" value="WGH92960.1"/>
    <property type="molecule type" value="Genomic_DNA"/>
</dbReference>
<proteinExistence type="predicted"/>
<keyword evidence="1" id="KW-0812">Transmembrane</keyword>
<keyword evidence="1" id="KW-0472">Membrane</keyword>
<evidence type="ECO:0000313" key="3">
    <source>
        <dbReference type="Proteomes" id="UP001224674"/>
    </source>
</evidence>
<protein>
    <submittedName>
        <fullName evidence="2">Uncharacterized protein</fullName>
    </submittedName>
</protein>